<proteinExistence type="predicted"/>
<protein>
    <submittedName>
        <fullName evidence="1">HNH endonuclease</fullName>
    </submittedName>
</protein>
<accession>A0ABY4VNZ6</accession>
<organism evidence="1 2">
    <name type="scientific">Cupriavidus gilardii</name>
    <dbReference type="NCBI Taxonomy" id="82541"/>
    <lineage>
        <taxon>Bacteria</taxon>
        <taxon>Pseudomonadati</taxon>
        <taxon>Pseudomonadota</taxon>
        <taxon>Betaproteobacteria</taxon>
        <taxon>Burkholderiales</taxon>
        <taxon>Burkholderiaceae</taxon>
        <taxon>Cupriavidus</taxon>
    </lineage>
</organism>
<dbReference type="InterPro" id="IPR003615">
    <property type="entry name" value="HNH_nuc"/>
</dbReference>
<keyword evidence="1" id="KW-0540">Nuclease</keyword>
<dbReference type="GO" id="GO:0004519">
    <property type="term" value="F:endonuclease activity"/>
    <property type="evidence" value="ECO:0007669"/>
    <property type="project" value="UniProtKB-KW"/>
</dbReference>
<evidence type="ECO:0000313" key="2">
    <source>
        <dbReference type="Proteomes" id="UP001056648"/>
    </source>
</evidence>
<dbReference type="Proteomes" id="UP001056648">
    <property type="component" value="Chromosome 2"/>
</dbReference>
<keyword evidence="2" id="KW-1185">Reference proteome</keyword>
<evidence type="ECO:0000313" key="1">
    <source>
        <dbReference type="EMBL" id="USE78919.1"/>
    </source>
</evidence>
<keyword evidence="1" id="KW-0255">Endonuclease</keyword>
<reference evidence="1" key="1">
    <citation type="submission" date="2022-06" db="EMBL/GenBank/DDBJ databases">
        <title>Complete genome sequence and characterization of Cupriavidus gilardii QJ1 isolated from contaminating cells.</title>
        <authorList>
            <person name="Qi J."/>
        </authorList>
    </citation>
    <scope>NUCLEOTIDE SEQUENCE</scope>
    <source>
        <strain evidence="1">QJ1</strain>
    </source>
</reference>
<dbReference type="CDD" id="cd00085">
    <property type="entry name" value="HNHc"/>
    <property type="match status" value="1"/>
</dbReference>
<keyword evidence="1" id="KW-0378">Hydrolase</keyword>
<dbReference type="EMBL" id="CP098736">
    <property type="protein sequence ID" value="USE78919.1"/>
    <property type="molecule type" value="Genomic_DNA"/>
</dbReference>
<name>A0ABY4VNZ6_9BURK</name>
<sequence length="132" mass="15139">MVEPRKRLLMLGGRVASAGSRTAVMQPGSWRTSGQSSSQRGYDYRWQKARAEHLREHPFCVYCLREQRIAATTVADTILECAARGLPVPYGNVVDHIKPHRGDQALFWDQSNWQTCCTTHHSRDKQREENRS</sequence>
<dbReference type="RefSeq" id="WP_252252656.1">
    <property type="nucleotide sequence ID" value="NZ_CP098736.1"/>
</dbReference>
<gene>
    <name evidence="1" type="ORF">NDR89_19990</name>
</gene>